<evidence type="ECO:0000313" key="3">
    <source>
        <dbReference type="EMBL" id="GID12860.1"/>
    </source>
</evidence>
<feature type="compositionally biased region" description="Low complexity" evidence="1">
    <location>
        <begin position="259"/>
        <end position="272"/>
    </location>
</feature>
<keyword evidence="2" id="KW-0472">Membrane</keyword>
<accession>A0A8J3NDF2</accession>
<feature type="transmembrane region" description="Helical" evidence="2">
    <location>
        <begin position="303"/>
        <end position="325"/>
    </location>
</feature>
<dbReference type="RefSeq" id="WP_203659296.1">
    <property type="nucleotide sequence ID" value="NZ_BAAAZM010000008.1"/>
</dbReference>
<keyword evidence="4" id="KW-1185">Reference proteome</keyword>
<evidence type="ECO:0000313" key="4">
    <source>
        <dbReference type="Proteomes" id="UP000612808"/>
    </source>
</evidence>
<feature type="region of interest" description="Disordered" evidence="1">
    <location>
        <begin position="108"/>
        <end position="297"/>
    </location>
</feature>
<keyword evidence="2" id="KW-0812">Transmembrane</keyword>
<feature type="compositionally biased region" description="Low complexity" evidence="1">
    <location>
        <begin position="201"/>
        <end position="214"/>
    </location>
</feature>
<organism evidence="3 4">
    <name type="scientific">Actinocatenispora rupis</name>
    <dbReference type="NCBI Taxonomy" id="519421"/>
    <lineage>
        <taxon>Bacteria</taxon>
        <taxon>Bacillati</taxon>
        <taxon>Actinomycetota</taxon>
        <taxon>Actinomycetes</taxon>
        <taxon>Micromonosporales</taxon>
        <taxon>Micromonosporaceae</taxon>
        <taxon>Actinocatenispora</taxon>
    </lineage>
</organism>
<keyword evidence="2" id="KW-1133">Transmembrane helix</keyword>
<evidence type="ECO:0008006" key="5">
    <source>
        <dbReference type="Google" id="ProtNLM"/>
    </source>
</evidence>
<protein>
    <recommendedName>
        <fullName evidence="5">Serine/threonine protein kinase</fullName>
    </recommendedName>
</protein>
<evidence type="ECO:0000256" key="1">
    <source>
        <dbReference type="SAM" id="MobiDB-lite"/>
    </source>
</evidence>
<reference evidence="3" key="1">
    <citation type="submission" date="2021-01" db="EMBL/GenBank/DDBJ databases">
        <title>Whole genome shotgun sequence of Actinocatenispora rupis NBRC 107355.</title>
        <authorList>
            <person name="Komaki H."/>
            <person name="Tamura T."/>
        </authorList>
    </citation>
    <scope>NUCLEOTIDE SEQUENCE</scope>
    <source>
        <strain evidence="3">NBRC 107355</strain>
    </source>
</reference>
<feature type="region of interest" description="Disordered" evidence="1">
    <location>
        <begin position="324"/>
        <end position="385"/>
    </location>
</feature>
<gene>
    <name evidence="3" type="ORF">Aru02nite_37490</name>
</gene>
<proteinExistence type="predicted"/>
<feature type="compositionally biased region" description="Low complexity" evidence="1">
    <location>
        <begin position="347"/>
        <end position="358"/>
    </location>
</feature>
<dbReference type="Gene3D" id="3.30.200.20">
    <property type="entry name" value="Phosphorylase Kinase, domain 1"/>
    <property type="match status" value="1"/>
</dbReference>
<sequence length="534" mass="56014">MQTIGPYTLRDLLGAGAAGRVWRAYDQQGGQVTMAVLEGPAANDPQRRWQFSTTVEQARQSSPAGAPVAADLVGQVPWVAYHDDGGATAANIFAAMGVPCEPVAAPTSGVPGPVSAAPASGQPMQQPPQPGPQQPVPGQPLPTPVSGMPVSGQPMSAQPQPTDDEPPTTMLRPGAEGFAPPQQQVPPQVPQQGFGPGEHPGPGFAEAEPANPFEPVDPFNANGGQAPADPFSPQQPQPQQAQPPQQQPFQPQPDPFQPRPEAFQQQAQQPQPDANGYPQQPPQYPAQNRFDDEPPPKKSRKGLLVVLIVVVLVVLAGGVGGAVYFTQGGKPDTKPTAGPKPSGGSATKQGQPTPQTQKSAPSTPKQPGKEPPKNGSWPASFAKFGSGDKAKQQADLAGLGFTFSTPGDWTCTKRDQSTTYVNYHCGSSKTKAGGDVIVRTCGEPCDPAKKIKMRQDEEAFGLQWVRDGGNSSWAEGKKVAVPSGGTGYGLVLVRYWHSKPGGPMDRQVVVRLTGPTSSAKDLQKVENSVRDATQ</sequence>
<dbReference type="EMBL" id="BOMB01000021">
    <property type="protein sequence ID" value="GID12860.1"/>
    <property type="molecule type" value="Genomic_DNA"/>
</dbReference>
<evidence type="ECO:0000256" key="2">
    <source>
        <dbReference type="SAM" id="Phobius"/>
    </source>
</evidence>
<feature type="compositionally biased region" description="Low complexity" evidence="1">
    <location>
        <begin position="225"/>
        <end position="249"/>
    </location>
</feature>
<feature type="compositionally biased region" description="Pro residues" evidence="1">
    <location>
        <begin position="125"/>
        <end position="143"/>
    </location>
</feature>
<dbReference type="Proteomes" id="UP000612808">
    <property type="component" value="Unassembled WGS sequence"/>
</dbReference>
<name>A0A8J3NDF2_9ACTN</name>
<dbReference type="AlphaFoldDB" id="A0A8J3NDF2"/>
<feature type="compositionally biased region" description="Basic and acidic residues" evidence="1">
    <location>
        <begin position="521"/>
        <end position="534"/>
    </location>
</feature>
<comment type="caution">
    <text evidence="3">The sequence shown here is derived from an EMBL/GenBank/DDBJ whole genome shotgun (WGS) entry which is preliminary data.</text>
</comment>
<feature type="region of interest" description="Disordered" evidence="1">
    <location>
        <begin position="514"/>
        <end position="534"/>
    </location>
</feature>